<sequence length="264" mass="28953">MTSGSNSPVSFRNINTPSRTGVVSSQSSTPASVSTLPIVAAKRPIKKLVSKIASKEATNSVDYMLGEINGPATPVGGKQPAQVSGTAKRNELNKKREEEKFRRDAEKGAFAKGKLKRSFNDTMAASRMSRSRAHDQASQSVTTMVKAPMILRANRAAQATPVGFEAPKTPKSFTDEKEEDEISQTRYMAVDKENSALKIIDVRKVKYIRTGANNTVVAKLENIVEAPEMYPNIQLTYDDKGVPLQARTTIFNEEQSQWASSLRK</sequence>
<feature type="compositionally biased region" description="Basic and acidic residues" evidence="1">
    <location>
        <begin position="88"/>
        <end position="104"/>
    </location>
</feature>
<accession>A0A6A5VFU1</accession>
<gene>
    <name evidence="2" type="ORF">BU23DRAFT_633867</name>
</gene>
<organism evidence="2 3">
    <name type="scientific">Bimuria novae-zelandiae CBS 107.79</name>
    <dbReference type="NCBI Taxonomy" id="1447943"/>
    <lineage>
        <taxon>Eukaryota</taxon>
        <taxon>Fungi</taxon>
        <taxon>Dikarya</taxon>
        <taxon>Ascomycota</taxon>
        <taxon>Pezizomycotina</taxon>
        <taxon>Dothideomycetes</taxon>
        <taxon>Pleosporomycetidae</taxon>
        <taxon>Pleosporales</taxon>
        <taxon>Massarineae</taxon>
        <taxon>Didymosphaeriaceae</taxon>
        <taxon>Bimuria</taxon>
    </lineage>
</organism>
<evidence type="ECO:0000313" key="3">
    <source>
        <dbReference type="Proteomes" id="UP000800036"/>
    </source>
</evidence>
<proteinExistence type="predicted"/>
<feature type="region of interest" description="Disordered" evidence="1">
    <location>
        <begin position="73"/>
        <end position="104"/>
    </location>
</feature>
<dbReference type="Proteomes" id="UP000800036">
    <property type="component" value="Unassembled WGS sequence"/>
</dbReference>
<protein>
    <submittedName>
        <fullName evidence="2">Uncharacterized protein</fullName>
    </submittedName>
</protein>
<feature type="compositionally biased region" description="Low complexity" evidence="1">
    <location>
        <begin position="22"/>
        <end position="34"/>
    </location>
</feature>
<keyword evidence="3" id="KW-1185">Reference proteome</keyword>
<dbReference type="AlphaFoldDB" id="A0A6A5VFU1"/>
<evidence type="ECO:0000256" key="1">
    <source>
        <dbReference type="SAM" id="MobiDB-lite"/>
    </source>
</evidence>
<evidence type="ECO:0000313" key="2">
    <source>
        <dbReference type="EMBL" id="KAF1975618.1"/>
    </source>
</evidence>
<feature type="region of interest" description="Disordered" evidence="1">
    <location>
        <begin position="1"/>
        <end position="37"/>
    </location>
</feature>
<dbReference type="EMBL" id="ML976670">
    <property type="protein sequence ID" value="KAF1975618.1"/>
    <property type="molecule type" value="Genomic_DNA"/>
</dbReference>
<name>A0A6A5VFU1_9PLEO</name>
<feature type="compositionally biased region" description="Polar residues" evidence="1">
    <location>
        <begin position="1"/>
        <end position="21"/>
    </location>
</feature>
<dbReference type="OrthoDB" id="3800417at2759"/>
<reference evidence="2" key="1">
    <citation type="journal article" date="2020" name="Stud. Mycol.">
        <title>101 Dothideomycetes genomes: a test case for predicting lifestyles and emergence of pathogens.</title>
        <authorList>
            <person name="Haridas S."/>
            <person name="Albert R."/>
            <person name="Binder M."/>
            <person name="Bloem J."/>
            <person name="Labutti K."/>
            <person name="Salamov A."/>
            <person name="Andreopoulos B."/>
            <person name="Baker S."/>
            <person name="Barry K."/>
            <person name="Bills G."/>
            <person name="Bluhm B."/>
            <person name="Cannon C."/>
            <person name="Castanera R."/>
            <person name="Culley D."/>
            <person name="Daum C."/>
            <person name="Ezra D."/>
            <person name="Gonzalez J."/>
            <person name="Henrissat B."/>
            <person name="Kuo A."/>
            <person name="Liang C."/>
            <person name="Lipzen A."/>
            <person name="Lutzoni F."/>
            <person name="Magnuson J."/>
            <person name="Mondo S."/>
            <person name="Nolan M."/>
            <person name="Ohm R."/>
            <person name="Pangilinan J."/>
            <person name="Park H.-J."/>
            <person name="Ramirez L."/>
            <person name="Alfaro M."/>
            <person name="Sun H."/>
            <person name="Tritt A."/>
            <person name="Yoshinaga Y."/>
            <person name="Zwiers L.-H."/>
            <person name="Turgeon B."/>
            <person name="Goodwin S."/>
            <person name="Spatafora J."/>
            <person name="Crous P."/>
            <person name="Grigoriev I."/>
        </authorList>
    </citation>
    <scope>NUCLEOTIDE SEQUENCE</scope>
    <source>
        <strain evidence="2">CBS 107.79</strain>
    </source>
</reference>